<feature type="region of interest" description="Disordered" evidence="2">
    <location>
        <begin position="185"/>
        <end position="269"/>
    </location>
</feature>
<dbReference type="AlphaFoldDB" id="A0ABD3P072"/>
<gene>
    <name evidence="3" type="ORF">HJC23_007923</name>
</gene>
<name>A0ABD3P072_9STRA</name>
<comment type="caution">
    <text evidence="3">The sequence shown here is derived from an EMBL/GenBank/DDBJ whole genome shotgun (WGS) entry which is preliminary data.</text>
</comment>
<evidence type="ECO:0000313" key="3">
    <source>
        <dbReference type="EMBL" id="KAL3781027.1"/>
    </source>
</evidence>
<organism evidence="3 4">
    <name type="scientific">Cyclotella cryptica</name>
    <dbReference type="NCBI Taxonomy" id="29204"/>
    <lineage>
        <taxon>Eukaryota</taxon>
        <taxon>Sar</taxon>
        <taxon>Stramenopiles</taxon>
        <taxon>Ochrophyta</taxon>
        <taxon>Bacillariophyta</taxon>
        <taxon>Coscinodiscophyceae</taxon>
        <taxon>Thalassiosirophycidae</taxon>
        <taxon>Stephanodiscales</taxon>
        <taxon>Stephanodiscaceae</taxon>
        <taxon>Cyclotella</taxon>
    </lineage>
</organism>
<keyword evidence="4" id="KW-1185">Reference proteome</keyword>
<dbReference type="Proteomes" id="UP001516023">
    <property type="component" value="Unassembled WGS sequence"/>
</dbReference>
<evidence type="ECO:0000313" key="4">
    <source>
        <dbReference type="Proteomes" id="UP001516023"/>
    </source>
</evidence>
<feature type="region of interest" description="Disordered" evidence="2">
    <location>
        <begin position="126"/>
        <end position="151"/>
    </location>
</feature>
<sequence>MNTSIEQNINELNRSSQQGSDYLWHKYEDALYEISKLREELSRKDTQIESLTETIVQMSIELATAKAKEDEFGMKLRRASVVESIGIGEAPTAAVENKESHTQRRNSCIGRGSNLFRHSNSIAVQNPITQRRTSTTTRPRHKSDSWASRSSNVDEIDVEKLDSVLRSKLQLFGFRMGWGLEGELDNSRADSKSESSVGVQDPNIHKGSPPTKGSPGRRIGSFVRNIGLSQSNANTARFDKEKADQRGENSDESPISLRKKGKSRDGSGLNSSCVVFPVASSDLLSAFLEVGGQNKNATTRNCYHSSSVNEEWPTMQRN</sequence>
<feature type="coiled-coil region" evidence="1">
    <location>
        <begin position="34"/>
        <end position="68"/>
    </location>
</feature>
<evidence type="ECO:0000256" key="2">
    <source>
        <dbReference type="SAM" id="MobiDB-lite"/>
    </source>
</evidence>
<proteinExistence type="predicted"/>
<keyword evidence="1" id="KW-0175">Coiled coil</keyword>
<feature type="compositionally biased region" description="Basic and acidic residues" evidence="2">
    <location>
        <begin position="237"/>
        <end position="249"/>
    </location>
</feature>
<protein>
    <submittedName>
        <fullName evidence="3">Uncharacterized protein</fullName>
    </submittedName>
</protein>
<evidence type="ECO:0000256" key="1">
    <source>
        <dbReference type="SAM" id="Coils"/>
    </source>
</evidence>
<accession>A0ABD3P072</accession>
<dbReference type="EMBL" id="JABMIG020000331">
    <property type="protein sequence ID" value="KAL3781027.1"/>
    <property type="molecule type" value="Genomic_DNA"/>
</dbReference>
<reference evidence="3 4" key="1">
    <citation type="journal article" date="2020" name="G3 (Bethesda)">
        <title>Improved Reference Genome for Cyclotella cryptica CCMP332, a Model for Cell Wall Morphogenesis, Salinity Adaptation, and Lipid Production in Diatoms (Bacillariophyta).</title>
        <authorList>
            <person name="Roberts W.R."/>
            <person name="Downey K.M."/>
            <person name="Ruck E.C."/>
            <person name="Traller J.C."/>
            <person name="Alverson A.J."/>
        </authorList>
    </citation>
    <scope>NUCLEOTIDE SEQUENCE [LARGE SCALE GENOMIC DNA]</scope>
    <source>
        <strain evidence="3 4">CCMP332</strain>
    </source>
</reference>